<proteinExistence type="inferred from homology"/>
<evidence type="ECO:0000256" key="2">
    <source>
        <dbReference type="ARBA" id="ARBA00022801"/>
    </source>
</evidence>
<dbReference type="Proteomes" id="UP000184192">
    <property type="component" value="Unassembled WGS sequence"/>
</dbReference>
<dbReference type="EMBL" id="FQZN01000042">
    <property type="protein sequence ID" value="SHJ63758.1"/>
    <property type="molecule type" value="Genomic_DNA"/>
</dbReference>
<reference evidence="6" key="1">
    <citation type="submission" date="2016-11" db="EMBL/GenBank/DDBJ databases">
        <authorList>
            <person name="Varghese N."/>
            <person name="Submissions S."/>
        </authorList>
    </citation>
    <scope>NUCLEOTIDE SEQUENCE [LARGE SCALE GENOMIC DNA]</scope>
    <source>
        <strain evidence="6">DSM 26884</strain>
    </source>
</reference>
<dbReference type="InterPro" id="IPR013830">
    <property type="entry name" value="SGNH_hydro"/>
</dbReference>
<dbReference type="Gene3D" id="2.60.120.430">
    <property type="entry name" value="Galactose-binding lectin"/>
    <property type="match status" value="1"/>
</dbReference>
<dbReference type="PANTHER" id="PTHR43695:SF1">
    <property type="entry name" value="RHAMNOGALACTURONAN ACETYLESTERASE"/>
    <property type="match status" value="1"/>
</dbReference>
<dbReference type="InterPro" id="IPR036514">
    <property type="entry name" value="SGNH_hydro_sf"/>
</dbReference>
<sequence>MRQIAILMILGLSVALSASAQSYKFDFTPGKKVKDGYVKVTPTDRYDEAKGYGYDLSASPDGKSKAPFFFSVAVPDGNYHVTAVIGSKRSAGETTLRGESRRLFFENVKTKKGELSSCSFTINKRDIHISEKEDVRIKPRERSKLNWDGKLTLEFNGDAPQLTELIIDRVENVPTIFLCGNSTVVDQDNEPWASWGQMVTRFFTDSVCFANYAESGESANTFIGAGRLKKALTQMKPGDYIFMEFGHNDQKQKGPGKGAFYSFMTSLKTFVDEARARGVQPVLVTPTQRRSFDENGKIKDTHLDFPDAVRWLAEKENIPLVDLHAMTRTLYEAMGVDESKHAFVHYPANTYPGQNKPLADNTHFNPYGAYQIAKCVIEGMKKAELPFVRFLRTDYEGYNPAQPDARESFKWNDCPFTEIEKPDGN</sequence>
<feature type="domain" description="SGNH hydrolase-type esterase" evidence="4">
    <location>
        <begin position="180"/>
        <end position="336"/>
    </location>
</feature>
<organism evidence="5 6">
    <name type="scientific">Bacteroides stercorirosoris</name>
    <dbReference type="NCBI Taxonomy" id="871324"/>
    <lineage>
        <taxon>Bacteria</taxon>
        <taxon>Pseudomonadati</taxon>
        <taxon>Bacteroidota</taxon>
        <taxon>Bacteroidia</taxon>
        <taxon>Bacteroidales</taxon>
        <taxon>Bacteroidaceae</taxon>
        <taxon>Bacteroides</taxon>
    </lineage>
</organism>
<dbReference type="eggNOG" id="COG3401">
    <property type="taxonomic scope" value="Bacteria"/>
</dbReference>
<comment type="similarity">
    <text evidence="1">Belongs to the 'GDSL' lipolytic enzyme family.</text>
</comment>
<name>A0A1M6KXQ8_9BACE</name>
<dbReference type="SUPFAM" id="SSF52266">
    <property type="entry name" value="SGNH hydrolase"/>
    <property type="match status" value="1"/>
</dbReference>
<dbReference type="Pfam" id="PF13472">
    <property type="entry name" value="Lipase_GDSL_2"/>
    <property type="match status" value="1"/>
</dbReference>
<dbReference type="PANTHER" id="PTHR43695">
    <property type="entry name" value="PUTATIVE (AFU_ORTHOLOGUE AFUA_2G17250)-RELATED"/>
    <property type="match status" value="1"/>
</dbReference>
<dbReference type="Gene3D" id="3.40.50.1110">
    <property type="entry name" value="SGNH hydrolase"/>
    <property type="match status" value="1"/>
</dbReference>
<evidence type="ECO:0000259" key="4">
    <source>
        <dbReference type="Pfam" id="PF13472"/>
    </source>
</evidence>
<keyword evidence="6" id="KW-1185">Reference proteome</keyword>
<evidence type="ECO:0000313" key="5">
    <source>
        <dbReference type="EMBL" id="SHJ63758.1"/>
    </source>
</evidence>
<dbReference type="SUPFAM" id="SSF49785">
    <property type="entry name" value="Galactose-binding domain-like"/>
    <property type="match status" value="1"/>
</dbReference>
<evidence type="ECO:0000313" key="6">
    <source>
        <dbReference type="Proteomes" id="UP000184192"/>
    </source>
</evidence>
<keyword evidence="2" id="KW-0378">Hydrolase</keyword>
<dbReference type="eggNOG" id="COG2755">
    <property type="taxonomic scope" value="Bacteria"/>
</dbReference>
<dbReference type="CDD" id="cd01821">
    <property type="entry name" value="Rhamnogalacturan_acetylesterase_like"/>
    <property type="match status" value="1"/>
</dbReference>
<gene>
    <name evidence="5" type="ORF">SAMN05444350_14224</name>
</gene>
<evidence type="ECO:0000256" key="3">
    <source>
        <dbReference type="SAM" id="SignalP"/>
    </source>
</evidence>
<keyword evidence="3" id="KW-0732">Signal</keyword>
<dbReference type="RefSeq" id="WP_025835460.1">
    <property type="nucleotide sequence ID" value="NZ_FQZN01000042.1"/>
</dbReference>
<dbReference type="GeneID" id="92714467"/>
<feature type="signal peptide" evidence="3">
    <location>
        <begin position="1"/>
        <end position="20"/>
    </location>
</feature>
<dbReference type="AlphaFoldDB" id="A0A1M6KXQ8"/>
<dbReference type="InterPro" id="IPR008979">
    <property type="entry name" value="Galactose-bd-like_sf"/>
</dbReference>
<accession>A0A1M6KXQ8</accession>
<evidence type="ECO:0000256" key="1">
    <source>
        <dbReference type="ARBA" id="ARBA00008668"/>
    </source>
</evidence>
<protein>
    <submittedName>
        <fullName evidence="5">Lysophospholipase L1</fullName>
    </submittedName>
</protein>
<dbReference type="InterPro" id="IPR037459">
    <property type="entry name" value="RhgT-like"/>
</dbReference>
<feature type="chain" id="PRO_5009919113" evidence="3">
    <location>
        <begin position="21"/>
        <end position="425"/>
    </location>
</feature>
<dbReference type="GO" id="GO:0016788">
    <property type="term" value="F:hydrolase activity, acting on ester bonds"/>
    <property type="evidence" value="ECO:0007669"/>
    <property type="project" value="UniProtKB-ARBA"/>
</dbReference>